<keyword evidence="2 4" id="KW-0808">Transferase</keyword>
<dbReference type="SUPFAM" id="SSF53613">
    <property type="entry name" value="Ribokinase-like"/>
    <property type="match status" value="1"/>
</dbReference>
<reference evidence="6 7" key="1">
    <citation type="submission" date="2022-12" db="EMBL/GenBank/DDBJ databases">
        <title>Chromosome-level genome of Tegillarca granosa.</title>
        <authorList>
            <person name="Kim J."/>
        </authorList>
    </citation>
    <scope>NUCLEOTIDE SEQUENCE [LARGE SCALE GENOMIC DNA]</scope>
    <source>
        <strain evidence="6">Teg-2019</strain>
        <tissue evidence="6">Adductor muscle</tissue>
    </source>
</reference>
<proteinExistence type="inferred from homology"/>
<dbReference type="EMBL" id="JARBDR010000657">
    <property type="protein sequence ID" value="KAJ8308714.1"/>
    <property type="molecule type" value="Genomic_DNA"/>
</dbReference>
<organism evidence="6 7">
    <name type="scientific">Tegillarca granosa</name>
    <name type="common">Malaysian cockle</name>
    <name type="synonym">Anadara granosa</name>
    <dbReference type="NCBI Taxonomy" id="220873"/>
    <lineage>
        <taxon>Eukaryota</taxon>
        <taxon>Metazoa</taxon>
        <taxon>Spiralia</taxon>
        <taxon>Lophotrochozoa</taxon>
        <taxon>Mollusca</taxon>
        <taxon>Bivalvia</taxon>
        <taxon>Autobranchia</taxon>
        <taxon>Pteriomorphia</taxon>
        <taxon>Arcoida</taxon>
        <taxon>Arcoidea</taxon>
        <taxon>Arcidae</taxon>
        <taxon>Tegillarca</taxon>
    </lineage>
</organism>
<sequence>MELQEAIRRSTVVAGISVQKPGTQTRQNSIIVVLGANLFLSEEDINAAESFISSSKIVVCQLEIKPETTLAALKLAKKHNDFQNTRKANAEILSGVPVTCIKDTEKAIEILLGKNCKTVIITMGKLGAVFATQGNRKPVHVPATPVTAVDTTGAGDAFIGALSYFLSTRPDMELKEAIRRSTVVAGISVQKPGTQTSFPWRKDLSDDLFK</sequence>
<dbReference type="PRINTS" id="PR00990">
    <property type="entry name" value="RIBOKINASE"/>
</dbReference>
<dbReference type="InterPro" id="IPR011611">
    <property type="entry name" value="PfkB_dom"/>
</dbReference>
<accession>A0ABQ9EUH3</accession>
<gene>
    <name evidence="6" type="ORF">KUTeg_013588</name>
</gene>
<dbReference type="Gene3D" id="3.40.1190.20">
    <property type="match status" value="2"/>
</dbReference>
<comment type="caution">
    <text evidence="6">The sequence shown here is derived from an EMBL/GenBank/DDBJ whole genome shotgun (WGS) entry which is preliminary data.</text>
</comment>
<feature type="domain" description="Carbohydrate kinase PfkB" evidence="5">
    <location>
        <begin position="89"/>
        <end position="200"/>
    </location>
</feature>
<evidence type="ECO:0000313" key="7">
    <source>
        <dbReference type="Proteomes" id="UP001217089"/>
    </source>
</evidence>
<evidence type="ECO:0000256" key="3">
    <source>
        <dbReference type="ARBA" id="ARBA00022777"/>
    </source>
</evidence>
<dbReference type="Proteomes" id="UP001217089">
    <property type="component" value="Unassembled WGS sequence"/>
</dbReference>
<evidence type="ECO:0000256" key="1">
    <source>
        <dbReference type="ARBA" id="ARBA00010688"/>
    </source>
</evidence>
<dbReference type="PANTHER" id="PTHR10584:SF166">
    <property type="entry name" value="RIBOKINASE"/>
    <property type="match status" value="1"/>
</dbReference>
<protein>
    <recommendedName>
        <fullName evidence="5">Carbohydrate kinase PfkB domain-containing protein</fullName>
    </recommendedName>
</protein>
<evidence type="ECO:0000259" key="5">
    <source>
        <dbReference type="Pfam" id="PF00294"/>
    </source>
</evidence>
<dbReference type="PROSITE" id="PS00584">
    <property type="entry name" value="PFKB_KINASES_2"/>
    <property type="match status" value="1"/>
</dbReference>
<evidence type="ECO:0000313" key="6">
    <source>
        <dbReference type="EMBL" id="KAJ8308714.1"/>
    </source>
</evidence>
<dbReference type="InterPro" id="IPR002139">
    <property type="entry name" value="Ribo/fructo_kinase"/>
</dbReference>
<evidence type="ECO:0000256" key="2">
    <source>
        <dbReference type="ARBA" id="ARBA00022679"/>
    </source>
</evidence>
<keyword evidence="7" id="KW-1185">Reference proteome</keyword>
<name>A0ABQ9EUH3_TEGGR</name>
<dbReference type="Pfam" id="PF00294">
    <property type="entry name" value="PfkB"/>
    <property type="match status" value="1"/>
</dbReference>
<dbReference type="PANTHER" id="PTHR10584">
    <property type="entry name" value="SUGAR KINASE"/>
    <property type="match status" value="1"/>
</dbReference>
<comment type="similarity">
    <text evidence="1 4">Belongs to the carbohydrate kinase PfkB family.</text>
</comment>
<keyword evidence="3 4" id="KW-0418">Kinase</keyword>
<dbReference type="InterPro" id="IPR002173">
    <property type="entry name" value="Carboh/pur_kinase_PfkB_CS"/>
</dbReference>
<dbReference type="InterPro" id="IPR029056">
    <property type="entry name" value="Ribokinase-like"/>
</dbReference>
<evidence type="ECO:0000256" key="4">
    <source>
        <dbReference type="RuleBase" id="RU003704"/>
    </source>
</evidence>